<protein>
    <submittedName>
        <fullName evidence="2">Uncharacterized protein</fullName>
    </submittedName>
</protein>
<organism evidence="2 3">
    <name type="scientific">Plakobranchus ocellatus</name>
    <dbReference type="NCBI Taxonomy" id="259542"/>
    <lineage>
        <taxon>Eukaryota</taxon>
        <taxon>Metazoa</taxon>
        <taxon>Spiralia</taxon>
        <taxon>Lophotrochozoa</taxon>
        <taxon>Mollusca</taxon>
        <taxon>Gastropoda</taxon>
        <taxon>Heterobranchia</taxon>
        <taxon>Euthyneura</taxon>
        <taxon>Panpulmonata</taxon>
        <taxon>Sacoglossa</taxon>
        <taxon>Placobranchoidea</taxon>
        <taxon>Plakobranchidae</taxon>
        <taxon>Plakobranchus</taxon>
    </lineage>
</organism>
<comment type="caution">
    <text evidence="2">The sequence shown here is derived from an EMBL/GenBank/DDBJ whole genome shotgun (WGS) entry which is preliminary data.</text>
</comment>
<reference evidence="2 3" key="1">
    <citation type="journal article" date="2021" name="Elife">
        <title>Chloroplast acquisition without the gene transfer in kleptoplastic sea slugs, Plakobranchus ocellatus.</title>
        <authorList>
            <person name="Maeda T."/>
            <person name="Takahashi S."/>
            <person name="Yoshida T."/>
            <person name="Shimamura S."/>
            <person name="Takaki Y."/>
            <person name="Nagai Y."/>
            <person name="Toyoda A."/>
            <person name="Suzuki Y."/>
            <person name="Arimoto A."/>
            <person name="Ishii H."/>
            <person name="Satoh N."/>
            <person name="Nishiyama T."/>
            <person name="Hasebe M."/>
            <person name="Maruyama T."/>
            <person name="Minagawa J."/>
            <person name="Obokata J."/>
            <person name="Shigenobu S."/>
        </authorList>
    </citation>
    <scope>NUCLEOTIDE SEQUENCE [LARGE SCALE GENOMIC DNA]</scope>
</reference>
<sequence>MTKEMIITKMKRAKIYSSYDGIDETDVAADVILALMIMVNDNDDDDDDDNDDDDDDKDGDDFQVPPSGQGIGGWARTRDRGIPAGLRAAIAIHCASNAPKHTGTTFKQPGLNSSNPNIKPVVLPARAAAAIASGPPSSPSWNRTGTPQFCIKRFEK</sequence>
<evidence type="ECO:0000313" key="3">
    <source>
        <dbReference type="Proteomes" id="UP000735302"/>
    </source>
</evidence>
<dbReference type="Proteomes" id="UP000735302">
    <property type="component" value="Unassembled WGS sequence"/>
</dbReference>
<evidence type="ECO:0000256" key="1">
    <source>
        <dbReference type="SAM" id="MobiDB-lite"/>
    </source>
</evidence>
<feature type="compositionally biased region" description="Acidic residues" evidence="1">
    <location>
        <begin position="41"/>
        <end position="61"/>
    </location>
</feature>
<dbReference type="EMBL" id="BLXT01003580">
    <property type="protein sequence ID" value="GFO02402.1"/>
    <property type="molecule type" value="Genomic_DNA"/>
</dbReference>
<feature type="region of interest" description="Disordered" evidence="1">
    <location>
        <begin position="41"/>
        <end position="78"/>
    </location>
</feature>
<name>A0AAV4A679_9GAST</name>
<evidence type="ECO:0000313" key="2">
    <source>
        <dbReference type="EMBL" id="GFO02402.1"/>
    </source>
</evidence>
<keyword evidence="3" id="KW-1185">Reference proteome</keyword>
<accession>A0AAV4A679</accession>
<dbReference type="AlphaFoldDB" id="A0AAV4A679"/>
<proteinExistence type="predicted"/>
<gene>
    <name evidence="2" type="ORF">PoB_002890700</name>
</gene>